<keyword evidence="1" id="KW-0812">Transmembrane</keyword>
<proteinExistence type="predicted"/>
<keyword evidence="1" id="KW-0472">Membrane</keyword>
<protein>
    <submittedName>
        <fullName evidence="2">Uncharacterized protein</fullName>
    </submittedName>
</protein>
<accession>A0A377ZY77</accession>
<sequence length="80" mass="9249">MVQEITPQHFGNVSHTHRGPGWPDLAFCTASMLRARSALAHWQRMVFVVFISLYPCGLQHLLNLLFQFHLIDSKQSDPFR</sequence>
<feature type="transmembrane region" description="Helical" evidence="1">
    <location>
        <begin position="45"/>
        <end position="66"/>
    </location>
</feature>
<name>A0A377ZY77_KLEPN</name>
<organism evidence="2 3">
    <name type="scientific">Klebsiella pneumoniae subsp. pneumoniae</name>
    <dbReference type="NCBI Taxonomy" id="72407"/>
    <lineage>
        <taxon>Bacteria</taxon>
        <taxon>Pseudomonadati</taxon>
        <taxon>Pseudomonadota</taxon>
        <taxon>Gammaproteobacteria</taxon>
        <taxon>Enterobacterales</taxon>
        <taxon>Enterobacteriaceae</taxon>
        <taxon>Klebsiella/Raoultella group</taxon>
        <taxon>Klebsiella</taxon>
        <taxon>Klebsiella pneumoniae complex</taxon>
    </lineage>
</organism>
<dbReference type="AlphaFoldDB" id="A0A377ZY77"/>
<keyword evidence="1" id="KW-1133">Transmembrane helix</keyword>
<evidence type="ECO:0000313" key="3">
    <source>
        <dbReference type="Proteomes" id="UP000254020"/>
    </source>
</evidence>
<evidence type="ECO:0000256" key="1">
    <source>
        <dbReference type="SAM" id="Phobius"/>
    </source>
</evidence>
<reference evidence="2 3" key="1">
    <citation type="submission" date="2018-06" db="EMBL/GenBank/DDBJ databases">
        <authorList>
            <consortium name="Pathogen Informatics"/>
            <person name="Doyle S."/>
        </authorList>
    </citation>
    <scope>NUCLEOTIDE SEQUENCE [LARGE SCALE GENOMIC DNA]</scope>
    <source>
        <strain evidence="2 3">NCTC9504</strain>
    </source>
</reference>
<gene>
    <name evidence="2" type="ORF">NCTC9504_04117</name>
</gene>
<dbReference type="EMBL" id="UGMA01000005">
    <property type="protein sequence ID" value="STU90909.1"/>
    <property type="molecule type" value="Genomic_DNA"/>
</dbReference>
<evidence type="ECO:0000313" key="2">
    <source>
        <dbReference type="EMBL" id="STU90909.1"/>
    </source>
</evidence>
<dbReference type="Proteomes" id="UP000254020">
    <property type="component" value="Unassembled WGS sequence"/>
</dbReference>